<reference evidence="2 3" key="1">
    <citation type="submission" date="2018-08" db="EMBL/GenBank/DDBJ databases">
        <title>Fibrisoma montanum sp. nov., isolated from Danxia mountain soil.</title>
        <authorList>
            <person name="Huang Y."/>
        </authorList>
    </citation>
    <scope>NUCLEOTIDE SEQUENCE [LARGE SCALE GENOMIC DNA]</scope>
    <source>
        <strain evidence="2 3">HYT19</strain>
    </source>
</reference>
<dbReference type="EMBL" id="QXED01000002">
    <property type="protein sequence ID" value="RIV25423.1"/>
    <property type="molecule type" value="Genomic_DNA"/>
</dbReference>
<dbReference type="GO" id="GO:0004197">
    <property type="term" value="F:cysteine-type endopeptidase activity"/>
    <property type="evidence" value="ECO:0007669"/>
    <property type="project" value="InterPro"/>
</dbReference>
<sequence>MLGLHLSVFGLIQKTSAQTFHLLIFADTDDPGLSAPNLMNISFLTEMANDVCQATGLKNQMMVFKGKDFLASRCDQVLSNFKPEANDVVFFYFMGHGWNNSETEEPMLLFKTQGQSPGPTNSRNLKAVFEQLRRKGNRLTLAFGESCNSAINDRSKAKGHNTRIMNVSAIQAEQLKNLFLQSRASILLHTCKRGQKSNSSEDGGWFFTSFYDQFKQFTSKSFRQQPAEWRALLSASTQSTIEYAREQGAVQEPVFQIFATETVAGSTGAAVATASPVSTGLSRVDSPSASVLEPSVSPVVTEPVSSPESTGDLTGICAINRVAFKALQSHLSYLKNFRGRVSTMEPDAAAEEFRKYYSTDRQEFFRLATQKLNVINLGPEDVAWFTKTCGETAELLDETNDYINDPQFRNIASSKLAIPIDNLGDTVARVQNLLRRCKE</sequence>
<dbReference type="Proteomes" id="UP000283523">
    <property type="component" value="Unassembled WGS sequence"/>
</dbReference>
<keyword evidence="3" id="KW-1185">Reference proteome</keyword>
<feature type="domain" description="Peptidase C14 caspase" evidence="1">
    <location>
        <begin position="72"/>
        <end position="234"/>
    </location>
</feature>
<comment type="caution">
    <text evidence="2">The sequence shown here is derived from an EMBL/GenBank/DDBJ whole genome shotgun (WGS) entry which is preliminary data.</text>
</comment>
<protein>
    <recommendedName>
        <fullName evidence="1">Peptidase C14 caspase domain-containing protein</fullName>
    </recommendedName>
</protein>
<evidence type="ECO:0000313" key="2">
    <source>
        <dbReference type="EMBL" id="RIV25423.1"/>
    </source>
</evidence>
<accession>A0A418MFA7</accession>
<dbReference type="InterPro" id="IPR011600">
    <property type="entry name" value="Pept_C14_caspase"/>
</dbReference>
<dbReference type="Gene3D" id="3.40.50.1460">
    <property type="match status" value="1"/>
</dbReference>
<dbReference type="GO" id="GO:0006508">
    <property type="term" value="P:proteolysis"/>
    <property type="evidence" value="ECO:0007669"/>
    <property type="project" value="InterPro"/>
</dbReference>
<evidence type="ECO:0000313" key="3">
    <source>
        <dbReference type="Proteomes" id="UP000283523"/>
    </source>
</evidence>
<gene>
    <name evidence="2" type="ORF">DYU11_08990</name>
</gene>
<organism evidence="2 3">
    <name type="scientific">Fibrisoma montanum</name>
    <dbReference type="NCBI Taxonomy" id="2305895"/>
    <lineage>
        <taxon>Bacteria</taxon>
        <taxon>Pseudomonadati</taxon>
        <taxon>Bacteroidota</taxon>
        <taxon>Cytophagia</taxon>
        <taxon>Cytophagales</taxon>
        <taxon>Spirosomataceae</taxon>
        <taxon>Fibrisoma</taxon>
    </lineage>
</organism>
<proteinExistence type="predicted"/>
<dbReference type="Pfam" id="PF00656">
    <property type="entry name" value="Peptidase_C14"/>
    <property type="match status" value="1"/>
</dbReference>
<evidence type="ECO:0000259" key="1">
    <source>
        <dbReference type="Pfam" id="PF00656"/>
    </source>
</evidence>
<name>A0A418MFA7_9BACT</name>
<dbReference type="AlphaFoldDB" id="A0A418MFA7"/>